<organism evidence="1 2">
    <name type="scientific">Panagrolaimus sp. PS1159</name>
    <dbReference type="NCBI Taxonomy" id="55785"/>
    <lineage>
        <taxon>Eukaryota</taxon>
        <taxon>Metazoa</taxon>
        <taxon>Ecdysozoa</taxon>
        <taxon>Nematoda</taxon>
        <taxon>Chromadorea</taxon>
        <taxon>Rhabditida</taxon>
        <taxon>Tylenchina</taxon>
        <taxon>Panagrolaimomorpha</taxon>
        <taxon>Panagrolaimoidea</taxon>
        <taxon>Panagrolaimidae</taxon>
        <taxon>Panagrolaimus</taxon>
    </lineage>
</organism>
<name>A0AC35FVR7_9BILA</name>
<reference evidence="2" key="1">
    <citation type="submission" date="2022-11" db="UniProtKB">
        <authorList>
            <consortium name="WormBaseParasite"/>
        </authorList>
    </citation>
    <scope>IDENTIFICATION</scope>
</reference>
<proteinExistence type="predicted"/>
<accession>A0AC35FVR7</accession>
<dbReference type="WBParaSite" id="PS1159_v2.g21057.t1">
    <property type="protein sequence ID" value="PS1159_v2.g21057.t1"/>
    <property type="gene ID" value="PS1159_v2.g21057"/>
</dbReference>
<sequence length="118" mass="13601">MQFLSFFIVTFFGISKALGPPKLTVEPPDEVWFEPAQKDDFVENKLTLRCEADGDPESFEWRKNNEKLEIDGKQILWQNAPDSPPKLTVEPPDEVWFEPAQIDDFVENKLTLRCEADG</sequence>
<evidence type="ECO:0000313" key="1">
    <source>
        <dbReference type="Proteomes" id="UP000887580"/>
    </source>
</evidence>
<protein>
    <submittedName>
        <fullName evidence="2">Ig-like domain-containing protein</fullName>
    </submittedName>
</protein>
<dbReference type="Proteomes" id="UP000887580">
    <property type="component" value="Unplaced"/>
</dbReference>
<evidence type="ECO:0000313" key="2">
    <source>
        <dbReference type="WBParaSite" id="PS1159_v2.g21057.t1"/>
    </source>
</evidence>